<keyword evidence="2" id="KW-1185">Reference proteome</keyword>
<proteinExistence type="predicted"/>
<name>A0A511DF68_9PSEU</name>
<gene>
    <name evidence="1" type="ORF">PSU4_05820</name>
</gene>
<dbReference type="PIRSF" id="PIRSF036794">
    <property type="entry name" value="UCP_erythr_ester"/>
    <property type="match status" value="1"/>
</dbReference>
<dbReference type="InterPro" id="IPR014622">
    <property type="entry name" value="UCP036794_erythomycin"/>
</dbReference>
<dbReference type="InterPro" id="IPR007815">
    <property type="entry name" value="Emycin_Estase"/>
</dbReference>
<dbReference type="Pfam" id="PF05139">
    <property type="entry name" value="Erythro_esteras"/>
    <property type="match status" value="1"/>
</dbReference>
<reference evidence="1 2" key="1">
    <citation type="submission" date="2019-07" db="EMBL/GenBank/DDBJ databases">
        <title>Whole genome shotgun sequence of Pseudonocardia sulfidoxydans NBRC 16205.</title>
        <authorList>
            <person name="Hosoyama A."/>
            <person name="Uohara A."/>
            <person name="Ohji S."/>
            <person name="Ichikawa N."/>
        </authorList>
    </citation>
    <scope>NUCLEOTIDE SEQUENCE [LARGE SCALE GENOMIC DNA]</scope>
    <source>
        <strain evidence="1 2">NBRC 16205</strain>
    </source>
</reference>
<organism evidence="1 2">
    <name type="scientific">Pseudonocardia sulfidoxydans NBRC 16205</name>
    <dbReference type="NCBI Taxonomy" id="1223511"/>
    <lineage>
        <taxon>Bacteria</taxon>
        <taxon>Bacillati</taxon>
        <taxon>Actinomycetota</taxon>
        <taxon>Actinomycetes</taxon>
        <taxon>Pseudonocardiales</taxon>
        <taxon>Pseudonocardiaceae</taxon>
        <taxon>Pseudonocardia</taxon>
    </lineage>
</organism>
<dbReference type="Proteomes" id="UP000321685">
    <property type="component" value="Unassembled WGS sequence"/>
</dbReference>
<protein>
    <recommendedName>
        <fullName evidence="3">Erythromycin esterase</fullName>
    </recommendedName>
</protein>
<dbReference type="Gene3D" id="3.30.1870.10">
    <property type="entry name" value="EreA-like, domain 2"/>
    <property type="match status" value="1"/>
</dbReference>
<dbReference type="CDD" id="cd14728">
    <property type="entry name" value="Ere-like"/>
    <property type="match status" value="1"/>
</dbReference>
<comment type="caution">
    <text evidence="1">The sequence shown here is derived from an EMBL/GenBank/DDBJ whole genome shotgun (WGS) entry which is preliminary data.</text>
</comment>
<dbReference type="EMBL" id="BJVJ01000003">
    <property type="protein sequence ID" value="GEL21628.1"/>
    <property type="molecule type" value="Genomic_DNA"/>
</dbReference>
<accession>A0A511DF68</accession>
<dbReference type="GO" id="GO:0046677">
    <property type="term" value="P:response to antibiotic"/>
    <property type="evidence" value="ECO:0007669"/>
    <property type="project" value="InterPro"/>
</dbReference>
<evidence type="ECO:0008006" key="3">
    <source>
        <dbReference type="Google" id="ProtNLM"/>
    </source>
</evidence>
<dbReference type="SUPFAM" id="SSF159501">
    <property type="entry name" value="EreA/ChaN-like"/>
    <property type="match status" value="1"/>
</dbReference>
<evidence type="ECO:0000313" key="1">
    <source>
        <dbReference type="EMBL" id="GEL21628.1"/>
    </source>
</evidence>
<dbReference type="AlphaFoldDB" id="A0A511DF68"/>
<evidence type="ECO:0000313" key="2">
    <source>
        <dbReference type="Proteomes" id="UP000321685"/>
    </source>
</evidence>
<dbReference type="PANTHER" id="PTHR31299">
    <property type="entry name" value="ESTERASE, PUTATIVE (AFU_ORTHOLOGUE AFUA_1G05850)-RELATED"/>
    <property type="match status" value="1"/>
</dbReference>
<sequence length="413" mass="43936">MRESLNQLFNDTVEAMSSAHTCAADAAALLGLLGRRPRVLALGEPTHGVAELLALRNDLFRDLVEHEGYRTIAVESDCVAGLLVDDHVTSGAGDLDDVVARGFSHEWGAHAGNRALVEWMRAHNQGRPAVEQVRFAGVDGPLEITTAASPRATLTALHTFLAARLDAPLLPCTAAEIDTLVGDDARWTEPAAMYDPARSVGRTPDAQALRLLADDLIDLLDAWSPGLRAASSRDEWDRARLHGRAAVGLLRYHSWMADTSPARIARLLGVRDAMMAGNVLAGADRGPVLVFAHNAHLQRDQSSMRMGGAPVSWWSAGAIVDTRLGDDYAFVHTAVGTIPAHGVAAPAGDTVEGRLSALGANRVLADPRAFDPAGPARRSPWFGYAPLDPAHLPRIDGVAFVRDCTLSSGTPAP</sequence>
<dbReference type="PANTHER" id="PTHR31299:SF0">
    <property type="entry name" value="ESTERASE, PUTATIVE (AFU_ORTHOLOGUE AFUA_1G05850)-RELATED"/>
    <property type="match status" value="1"/>
</dbReference>
<dbReference type="InterPro" id="IPR052036">
    <property type="entry name" value="Hydrolase/PRTase-associated"/>
</dbReference>